<evidence type="ECO:0000256" key="2">
    <source>
        <dbReference type="ARBA" id="ARBA00023127"/>
    </source>
</evidence>
<evidence type="ECO:0000256" key="3">
    <source>
        <dbReference type="RuleBase" id="RU000383"/>
    </source>
</evidence>
<evidence type="ECO:0000259" key="6">
    <source>
        <dbReference type="SMART" id="SM00385"/>
    </source>
</evidence>
<evidence type="ECO:0000256" key="4">
    <source>
        <dbReference type="SAM" id="MobiDB-lite"/>
    </source>
</evidence>
<keyword evidence="5" id="KW-0472">Membrane</keyword>
<evidence type="ECO:0000256" key="1">
    <source>
        <dbReference type="ARBA" id="ARBA00003222"/>
    </source>
</evidence>
<evidence type="ECO:0000256" key="5">
    <source>
        <dbReference type="SAM" id="Phobius"/>
    </source>
</evidence>
<gene>
    <name evidence="7" type="primary">CCNI2</name>
</gene>
<proteinExistence type="inferred from homology"/>
<dbReference type="Gene3D" id="1.10.472.10">
    <property type="entry name" value="Cyclin-like"/>
    <property type="match status" value="2"/>
</dbReference>
<dbReference type="InterPro" id="IPR039361">
    <property type="entry name" value="Cyclin"/>
</dbReference>
<comment type="function">
    <text evidence="1">Essential for the control of the cell cycle at the G2/M (mitosis) transition.</text>
</comment>
<feature type="domain" description="Cyclin-like" evidence="6">
    <location>
        <begin position="161"/>
        <end position="247"/>
    </location>
</feature>
<feature type="transmembrane region" description="Helical" evidence="5">
    <location>
        <begin position="58"/>
        <end position="91"/>
    </location>
</feature>
<evidence type="ECO:0000313" key="8">
    <source>
        <dbReference type="Proteomes" id="UP000694546"/>
    </source>
</evidence>
<protein>
    <submittedName>
        <fullName evidence="7">Cyclin I family member 2</fullName>
    </submittedName>
</protein>
<dbReference type="InterPro" id="IPR013763">
    <property type="entry name" value="Cyclin-like_dom"/>
</dbReference>
<dbReference type="GeneTree" id="ENSGT00940000162679"/>
<dbReference type="SUPFAM" id="SSF47954">
    <property type="entry name" value="Cyclin-like"/>
    <property type="match status" value="1"/>
</dbReference>
<dbReference type="InterPro" id="IPR036915">
    <property type="entry name" value="Cyclin-like_sf"/>
</dbReference>
<accession>A0A8C5C3R8</accession>
<keyword evidence="5" id="KW-1133">Transmembrane helix</keyword>
<comment type="similarity">
    <text evidence="3">Belongs to the cyclin family.</text>
</comment>
<keyword evidence="8" id="KW-1185">Reference proteome</keyword>
<dbReference type="FunFam" id="1.10.472.10:FF:000006">
    <property type="entry name" value="Cyclin I"/>
    <property type="match status" value="1"/>
</dbReference>
<reference evidence="7" key="2">
    <citation type="submission" date="2025-09" db="UniProtKB">
        <authorList>
            <consortium name="Ensembl"/>
        </authorList>
    </citation>
    <scope>IDENTIFICATION</scope>
</reference>
<name>A0A8C5C3R8_GADMO</name>
<feature type="region of interest" description="Disordered" evidence="4">
    <location>
        <begin position="392"/>
        <end position="417"/>
    </location>
</feature>
<organism evidence="7 8">
    <name type="scientific">Gadus morhua</name>
    <name type="common">Atlantic cod</name>
    <dbReference type="NCBI Taxonomy" id="8049"/>
    <lineage>
        <taxon>Eukaryota</taxon>
        <taxon>Metazoa</taxon>
        <taxon>Chordata</taxon>
        <taxon>Craniata</taxon>
        <taxon>Vertebrata</taxon>
        <taxon>Euteleostomi</taxon>
        <taxon>Actinopterygii</taxon>
        <taxon>Neopterygii</taxon>
        <taxon>Teleostei</taxon>
        <taxon>Neoteleostei</taxon>
        <taxon>Acanthomorphata</taxon>
        <taxon>Zeiogadaria</taxon>
        <taxon>Gadariae</taxon>
        <taxon>Gadiformes</taxon>
        <taxon>Gadoidei</taxon>
        <taxon>Gadidae</taxon>
        <taxon>Gadus</taxon>
    </lineage>
</organism>
<dbReference type="Ensembl" id="ENSGMOT00000052282.1">
    <property type="protein sequence ID" value="ENSGMOP00000055001.1"/>
    <property type="gene ID" value="ENSGMOG00000008873.2"/>
</dbReference>
<dbReference type="SMART" id="SM00385">
    <property type="entry name" value="CYCLIN"/>
    <property type="match status" value="1"/>
</dbReference>
<dbReference type="PANTHER" id="PTHR10177">
    <property type="entry name" value="CYCLINS"/>
    <property type="match status" value="1"/>
</dbReference>
<dbReference type="AlphaFoldDB" id="A0A8C5C3R8"/>
<dbReference type="Pfam" id="PF00134">
    <property type="entry name" value="Cyclin_N"/>
    <property type="match status" value="1"/>
</dbReference>
<sequence>MFCGPNQMTLLSLNRTPIKTKFPCSESFVCTALLCMKLCKRLVSIPSLNLNVLHRSCVIEYCFVFVLGLAVTFSMFTHLVYVFGCVFLFFCLRLSTILSARSLVCGAAEMKSPGAPGGRRLALQLDDALNVEARHWNVPLQPGDRVQGTDISLPEYRDLVLWLGEMGRLFHFLPETFALGVCVLNRLLSKVKAQPKYLKCIALTSLILAAKINEEDEVIGSVKDLVERSGCHFSIAEILRMERIILDKLHWDLYTATPVDFIHIFHALLVAEHPQFVLSIDPGRGPHQKRPPGFQVALWTRQVQHCMACHQLWQFKGSTLALAIITLELEALTPDWFSVFSGLLRKAQVESSEFIQCKEMTDQYLSSLEFSLPANAIYIFDSSAVGPPEGVVSVEGSRGQRCPHRATSKGPKDAGDPDEYYDGFGCLYDEAGARQSPCPPLQSPVNQ</sequence>
<evidence type="ECO:0000313" key="7">
    <source>
        <dbReference type="Ensembl" id="ENSGMOP00000055001.1"/>
    </source>
</evidence>
<keyword evidence="5" id="KW-0812">Transmembrane</keyword>
<dbReference type="InterPro" id="IPR006671">
    <property type="entry name" value="Cyclin_N"/>
</dbReference>
<reference evidence="7" key="1">
    <citation type="submission" date="2025-08" db="UniProtKB">
        <authorList>
            <consortium name="Ensembl"/>
        </authorList>
    </citation>
    <scope>IDENTIFICATION</scope>
</reference>
<dbReference type="Proteomes" id="UP000694546">
    <property type="component" value="Chromosome 7"/>
</dbReference>
<keyword evidence="2 3" id="KW-0195">Cyclin</keyword>